<evidence type="ECO:0000256" key="5">
    <source>
        <dbReference type="ARBA" id="ARBA00023170"/>
    </source>
</evidence>
<proteinExistence type="predicted"/>
<evidence type="ECO:0008006" key="9">
    <source>
        <dbReference type="Google" id="ProtNLM"/>
    </source>
</evidence>
<protein>
    <recommendedName>
        <fullName evidence="9">G-protein coupled receptors family 1 profile domain-containing protein</fullName>
    </recommendedName>
</protein>
<name>A0ABN9B5I9_9NEOB</name>
<evidence type="ECO:0000256" key="1">
    <source>
        <dbReference type="ARBA" id="ARBA00004651"/>
    </source>
</evidence>
<keyword evidence="2" id="KW-1003">Cell membrane</keyword>
<keyword evidence="3" id="KW-0552">Olfaction</keyword>
<evidence type="ECO:0000256" key="3">
    <source>
        <dbReference type="ARBA" id="ARBA00022725"/>
    </source>
</evidence>
<evidence type="ECO:0000313" key="7">
    <source>
        <dbReference type="EMBL" id="CAI9541823.1"/>
    </source>
</evidence>
<keyword evidence="6" id="KW-0472">Membrane</keyword>
<keyword evidence="4" id="KW-0807">Transducer</keyword>
<keyword evidence="5" id="KW-0675">Receptor</keyword>
<dbReference type="Proteomes" id="UP001162483">
    <property type="component" value="Unassembled WGS sequence"/>
</dbReference>
<gene>
    <name evidence="7" type="ORF">SPARVUS_LOCUS1990674</name>
</gene>
<organism evidence="7 8">
    <name type="scientific">Staurois parvus</name>
    <dbReference type="NCBI Taxonomy" id="386267"/>
    <lineage>
        <taxon>Eukaryota</taxon>
        <taxon>Metazoa</taxon>
        <taxon>Chordata</taxon>
        <taxon>Craniata</taxon>
        <taxon>Vertebrata</taxon>
        <taxon>Euteleostomi</taxon>
        <taxon>Amphibia</taxon>
        <taxon>Batrachia</taxon>
        <taxon>Anura</taxon>
        <taxon>Neobatrachia</taxon>
        <taxon>Ranoidea</taxon>
        <taxon>Ranidae</taxon>
        <taxon>Staurois</taxon>
    </lineage>
</organism>
<dbReference type="Gene3D" id="1.20.1070.10">
    <property type="entry name" value="Rhodopsin 7-helix transmembrane proteins"/>
    <property type="match status" value="1"/>
</dbReference>
<accession>A0ABN9B5I9</accession>
<keyword evidence="6" id="KW-1133">Transmembrane helix</keyword>
<keyword evidence="4" id="KW-0297">G-protein coupled receptor</keyword>
<keyword evidence="3" id="KW-0716">Sensory transduction</keyword>
<dbReference type="InterPro" id="IPR050516">
    <property type="entry name" value="Olfactory_GPCR"/>
</dbReference>
<dbReference type="PANTHER" id="PTHR26452">
    <property type="entry name" value="OLFACTORY RECEPTOR"/>
    <property type="match status" value="1"/>
</dbReference>
<reference evidence="7" key="1">
    <citation type="submission" date="2023-05" db="EMBL/GenBank/DDBJ databases">
        <authorList>
            <person name="Stuckert A."/>
        </authorList>
    </citation>
    <scope>NUCLEOTIDE SEQUENCE</scope>
</reference>
<dbReference type="EMBL" id="CATNWA010002026">
    <property type="protein sequence ID" value="CAI9541823.1"/>
    <property type="molecule type" value="Genomic_DNA"/>
</dbReference>
<keyword evidence="8" id="KW-1185">Reference proteome</keyword>
<comment type="caution">
    <text evidence="7">The sequence shown here is derived from an EMBL/GenBank/DDBJ whole genome shotgun (WGS) entry which is preliminary data.</text>
</comment>
<dbReference type="SUPFAM" id="SSF81321">
    <property type="entry name" value="Family A G protein-coupled receptor-like"/>
    <property type="match status" value="1"/>
</dbReference>
<feature type="transmembrane region" description="Helical" evidence="6">
    <location>
        <begin position="93"/>
        <end position="114"/>
    </location>
</feature>
<feature type="transmembrane region" description="Helical" evidence="6">
    <location>
        <begin position="56"/>
        <end position="81"/>
    </location>
</feature>
<keyword evidence="6" id="KW-0812">Transmembrane</keyword>
<evidence type="ECO:0000256" key="6">
    <source>
        <dbReference type="SAM" id="Phobius"/>
    </source>
</evidence>
<comment type="subcellular location">
    <subcellularLocation>
        <location evidence="1">Cell membrane</location>
        <topology evidence="1">Multi-pass membrane protein</topology>
    </subcellularLocation>
</comment>
<evidence type="ECO:0000313" key="8">
    <source>
        <dbReference type="Proteomes" id="UP001162483"/>
    </source>
</evidence>
<sequence>MDFKNKKLTTKLFLQGLSTYLKIKVTLFALFLGIYLTTLTENVMFCVVLISPQSHILMYFFLCILAILDLCISSSVMLWILSDLITFRRTISVCACTLQCFIILLLSGTVFSSFSHGL</sequence>
<evidence type="ECO:0000256" key="2">
    <source>
        <dbReference type="ARBA" id="ARBA00022475"/>
    </source>
</evidence>
<evidence type="ECO:0000256" key="4">
    <source>
        <dbReference type="ARBA" id="ARBA00023040"/>
    </source>
</evidence>